<organism evidence="1 2">
    <name type="scientific">Podarcis lilfordi</name>
    <name type="common">Lilford's wall lizard</name>
    <dbReference type="NCBI Taxonomy" id="74358"/>
    <lineage>
        <taxon>Eukaryota</taxon>
        <taxon>Metazoa</taxon>
        <taxon>Chordata</taxon>
        <taxon>Craniata</taxon>
        <taxon>Vertebrata</taxon>
        <taxon>Euteleostomi</taxon>
        <taxon>Lepidosauria</taxon>
        <taxon>Squamata</taxon>
        <taxon>Bifurcata</taxon>
        <taxon>Unidentata</taxon>
        <taxon>Episquamata</taxon>
        <taxon>Laterata</taxon>
        <taxon>Lacertibaenia</taxon>
        <taxon>Lacertidae</taxon>
        <taxon>Podarcis</taxon>
    </lineage>
</organism>
<gene>
    <name evidence="1" type="ORF">PODLI_1B019321</name>
</gene>
<sequence length="120" mass="12938">MKSGVSCAGGKCGLFSHSCMDGEGDLALPTTTMRSAGHRSTVGHREATRKRTCLDGHVVSSGLSTTRECMCVCVCVHKLEGEGEEEAAMREEPKESPLLAASFVLLEVRARSEIRMYECV</sequence>
<name>A0AA35K348_9SAUR</name>
<dbReference type="Proteomes" id="UP001178461">
    <property type="component" value="Chromosome 3"/>
</dbReference>
<accession>A0AA35K348</accession>
<protein>
    <submittedName>
        <fullName evidence="1">Uncharacterized protein</fullName>
    </submittedName>
</protein>
<dbReference type="AlphaFoldDB" id="A0AA35K348"/>
<evidence type="ECO:0000313" key="1">
    <source>
        <dbReference type="EMBL" id="CAI5770897.1"/>
    </source>
</evidence>
<evidence type="ECO:0000313" key="2">
    <source>
        <dbReference type="Proteomes" id="UP001178461"/>
    </source>
</evidence>
<reference evidence="1" key="1">
    <citation type="submission" date="2022-12" db="EMBL/GenBank/DDBJ databases">
        <authorList>
            <person name="Alioto T."/>
            <person name="Alioto T."/>
            <person name="Gomez Garrido J."/>
        </authorList>
    </citation>
    <scope>NUCLEOTIDE SEQUENCE</scope>
</reference>
<dbReference type="EMBL" id="OX395128">
    <property type="protein sequence ID" value="CAI5770897.1"/>
    <property type="molecule type" value="Genomic_DNA"/>
</dbReference>
<keyword evidence="2" id="KW-1185">Reference proteome</keyword>
<proteinExistence type="predicted"/>